<dbReference type="Proteomes" id="UP000199309">
    <property type="component" value="Unassembled WGS sequence"/>
</dbReference>
<dbReference type="RefSeq" id="WP_091652728.1">
    <property type="nucleotide sequence ID" value="NZ_FNHQ01000042.1"/>
</dbReference>
<dbReference type="EMBL" id="FNHQ01000042">
    <property type="protein sequence ID" value="SDN37147.1"/>
    <property type="molecule type" value="Genomic_DNA"/>
</dbReference>
<organism evidence="2 3">
    <name type="scientific">Megasphaera paucivorans</name>
    <dbReference type="NCBI Taxonomy" id="349095"/>
    <lineage>
        <taxon>Bacteria</taxon>
        <taxon>Bacillati</taxon>
        <taxon>Bacillota</taxon>
        <taxon>Negativicutes</taxon>
        <taxon>Veillonellales</taxon>
        <taxon>Veillonellaceae</taxon>
        <taxon>Megasphaera</taxon>
    </lineage>
</organism>
<dbReference type="InterPro" id="IPR019260">
    <property type="entry name" value="DUF2262"/>
</dbReference>
<dbReference type="AlphaFoldDB" id="A0A1H0AUM2"/>
<keyword evidence="3" id="KW-1185">Reference proteome</keyword>
<protein>
    <recommendedName>
        <fullName evidence="1">DUF2262 domain-containing protein</fullName>
    </recommendedName>
</protein>
<evidence type="ECO:0000313" key="3">
    <source>
        <dbReference type="Proteomes" id="UP000199309"/>
    </source>
</evidence>
<name>A0A1H0AUM2_9FIRM</name>
<dbReference type="OrthoDB" id="1622897at2"/>
<feature type="domain" description="DUF2262" evidence="1">
    <location>
        <begin position="9"/>
        <end position="122"/>
    </location>
</feature>
<sequence length="131" mass="15569">MNLQYVKGSYMDEIMFENRPVLFTLEGLPEGNDEEAVRYSKQIWEWILEYRVRVIAHAPLIANFKNKKWREDGEPEVTSEEIRGYLERINSVYVQYQGGFDIFFDTNDVFHEHSIVVSMGKNFMFKGFKLL</sequence>
<dbReference type="STRING" id="349095.SAMN05660299_02601"/>
<dbReference type="Pfam" id="PF10020">
    <property type="entry name" value="DUF2262"/>
    <property type="match status" value="1"/>
</dbReference>
<proteinExistence type="predicted"/>
<evidence type="ECO:0000313" key="2">
    <source>
        <dbReference type="EMBL" id="SDN37147.1"/>
    </source>
</evidence>
<evidence type="ECO:0000259" key="1">
    <source>
        <dbReference type="Pfam" id="PF10020"/>
    </source>
</evidence>
<gene>
    <name evidence="2" type="ORF">SAMN05660299_02601</name>
</gene>
<reference evidence="2 3" key="1">
    <citation type="submission" date="2016-10" db="EMBL/GenBank/DDBJ databases">
        <authorList>
            <person name="de Groot N.N."/>
        </authorList>
    </citation>
    <scope>NUCLEOTIDE SEQUENCE [LARGE SCALE GENOMIC DNA]</scope>
    <source>
        <strain evidence="2 3">DSM 16981</strain>
    </source>
</reference>
<accession>A0A1H0AUM2</accession>